<organism evidence="1 2">
    <name type="scientific">Scophthalmus maximus</name>
    <name type="common">Turbot</name>
    <name type="synonym">Psetta maxima</name>
    <dbReference type="NCBI Taxonomy" id="52904"/>
    <lineage>
        <taxon>Eukaryota</taxon>
        <taxon>Metazoa</taxon>
        <taxon>Chordata</taxon>
        <taxon>Craniata</taxon>
        <taxon>Vertebrata</taxon>
        <taxon>Euteleostomi</taxon>
        <taxon>Actinopterygii</taxon>
        <taxon>Neopterygii</taxon>
        <taxon>Teleostei</taxon>
        <taxon>Neoteleostei</taxon>
        <taxon>Acanthomorphata</taxon>
        <taxon>Carangaria</taxon>
        <taxon>Pleuronectiformes</taxon>
        <taxon>Pleuronectoidei</taxon>
        <taxon>Scophthalmidae</taxon>
        <taxon>Scophthalmus</taxon>
    </lineage>
</organism>
<evidence type="ECO:0000313" key="1">
    <source>
        <dbReference type="EMBL" id="AWP14557.1"/>
    </source>
</evidence>
<proteinExistence type="predicted"/>
<keyword evidence="2" id="KW-1185">Reference proteome</keyword>
<dbReference type="Proteomes" id="UP000246464">
    <property type="component" value="Chromosome 15"/>
</dbReference>
<dbReference type="EMBL" id="CP026257">
    <property type="protein sequence ID" value="AWP14557.1"/>
    <property type="molecule type" value="Genomic_DNA"/>
</dbReference>
<dbReference type="AlphaFoldDB" id="A0A2U9CDA5"/>
<gene>
    <name evidence="1" type="ORF">SMAX5B_008511</name>
</gene>
<name>A0A2U9CDA5_SCOMX</name>
<reference evidence="1 2" key="1">
    <citation type="submission" date="2017-12" db="EMBL/GenBank/DDBJ databases">
        <title>Integrating genomic resources of turbot (Scophthalmus maximus) in depth evaluation of genetic and physical mapping variation across individuals.</title>
        <authorList>
            <person name="Martinez P."/>
        </authorList>
    </citation>
    <scope>NUCLEOTIDE SEQUENCE [LARGE SCALE GENOMIC DNA]</scope>
</reference>
<sequence length="95" mass="10483">MKDKGNWCGSEASLGGIVQRTGRVTTHLQTREFVYSQAIESLVGDKQNCGGETFVLRLSLDDVVSGSFGAVSGVRSVNEIFFDASETPERRRKRR</sequence>
<evidence type="ECO:0000313" key="2">
    <source>
        <dbReference type="Proteomes" id="UP000246464"/>
    </source>
</evidence>
<protein>
    <submittedName>
        <fullName evidence="1">Uncharacterized protein</fullName>
    </submittedName>
</protein>
<accession>A0A2U9CDA5</accession>